<dbReference type="EMBL" id="MCGE01000002">
    <property type="protein sequence ID" value="ORZ23962.1"/>
    <property type="molecule type" value="Genomic_DNA"/>
</dbReference>
<organism evidence="2 3">
    <name type="scientific">Absidia repens</name>
    <dbReference type="NCBI Taxonomy" id="90262"/>
    <lineage>
        <taxon>Eukaryota</taxon>
        <taxon>Fungi</taxon>
        <taxon>Fungi incertae sedis</taxon>
        <taxon>Mucoromycota</taxon>
        <taxon>Mucoromycotina</taxon>
        <taxon>Mucoromycetes</taxon>
        <taxon>Mucorales</taxon>
        <taxon>Cunninghamellaceae</taxon>
        <taxon>Absidia</taxon>
    </lineage>
</organism>
<dbReference type="AlphaFoldDB" id="A0A1X2IXE6"/>
<dbReference type="Proteomes" id="UP000193560">
    <property type="component" value="Unassembled WGS sequence"/>
</dbReference>
<keyword evidence="3" id="KW-1185">Reference proteome</keyword>
<dbReference type="OrthoDB" id="9997102at2759"/>
<evidence type="ECO:0000256" key="1">
    <source>
        <dbReference type="ARBA" id="ARBA00022857"/>
    </source>
</evidence>
<accession>A0A1X2IXE6</accession>
<sequence length="349" mass="39383">MTKNIGKGPIFVTGADGDKGLAIAQQLIHLPSQHKHLPEYPIYGGLADATTARAQTLESMGAKAVAFDIFSEPHKATEALQGVAKLCLLIDPLNDRMTRNNILQFGKTFIDAAKEANVDHIIFLTPFSPKDPFPFMGTDTSTDTMTTPNNNNNNMCQFHPSFHFQFMAIETYLLQQLNKERVTILRYPGILHQHLMVFRHYVAEHDAFPLLDNLDYTVESCNLEDIARAVGYIAHSPTARHAGDVYKITGPQLLTLHEVSQRMFLGLQRDHAVNRMDLSTLRQILYDSVGNNDHVGFLLEMWGLQQKKKRFEVTRDLELLTGKSGILLNEFFEDDQVRDSFKKPNPSMA</sequence>
<protein>
    <recommendedName>
        <fullName evidence="4">NmrA-like domain-containing protein</fullName>
    </recommendedName>
</protein>
<comment type="caution">
    <text evidence="2">The sequence shown here is derived from an EMBL/GenBank/DDBJ whole genome shotgun (WGS) entry which is preliminary data.</text>
</comment>
<evidence type="ECO:0008006" key="4">
    <source>
        <dbReference type="Google" id="ProtNLM"/>
    </source>
</evidence>
<evidence type="ECO:0000313" key="3">
    <source>
        <dbReference type="Proteomes" id="UP000193560"/>
    </source>
</evidence>
<gene>
    <name evidence="2" type="ORF">BCR42DRAFT_486301</name>
</gene>
<evidence type="ECO:0000313" key="2">
    <source>
        <dbReference type="EMBL" id="ORZ23962.1"/>
    </source>
</evidence>
<keyword evidence="1" id="KW-0521">NADP</keyword>
<dbReference type="PANTHER" id="PTHR42748:SF22">
    <property type="entry name" value="NMRA-LIKE DOMAIN-CONTAINING PROTEIN"/>
    <property type="match status" value="1"/>
</dbReference>
<reference evidence="2 3" key="1">
    <citation type="submission" date="2016-07" db="EMBL/GenBank/DDBJ databases">
        <title>Pervasive Adenine N6-methylation of Active Genes in Fungi.</title>
        <authorList>
            <consortium name="DOE Joint Genome Institute"/>
            <person name="Mondo S.J."/>
            <person name="Dannebaum R.O."/>
            <person name="Kuo R.C."/>
            <person name="Labutti K."/>
            <person name="Haridas S."/>
            <person name="Kuo A."/>
            <person name="Salamov A."/>
            <person name="Ahrendt S.R."/>
            <person name="Lipzen A."/>
            <person name="Sullivan W."/>
            <person name="Andreopoulos W.B."/>
            <person name="Clum A."/>
            <person name="Lindquist E."/>
            <person name="Daum C."/>
            <person name="Ramamoorthy G.K."/>
            <person name="Gryganskyi A."/>
            <person name="Culley D."/>
            <person name="Magnuson J.K."/>
            <person name="James T.Y."/>
            <person name="O'Malley M.A."/>
            <person name="Stajich J.E."/>
            <person name="Spatafora J.W."/>
            <person name="Visel A."/>
            <person name="Grigoriev I.V."/>
        </authorList>
    </citation>
    <scope>NUCLEOTIDE SEQUENCE [LARGE SCALE GENOMIC DNA]</scope>
    <source>
        <strain evidence="2 3">NRRL 1336</strain>
    </source>
</reference>
<proteinExistence type="predicted"/>
<dbReference type="SUPFAM" id="SSF51735">
    <property type="entry name" value="NAD(P)-binding Rossmann-fold domains"/>
    <property type="match status" value="1"/>
</dbReference>
<dbReference type="InterPro" id="IPR036291">
    <property type="entry name" value="NAD(P)-bd_dom_sf"/>
</dbReference>
<dbReference type="GO" id="GO:0005634">
    <property type="term" value="C:nucleus"/>
    <property type="evidence" value="ECO:0007669"/>
    <property type="project" value="TreeGrafter"/>
</dbReference>
<dbReference type="Gene3D" id="3.40.50.720">
    <property type="entry name" value="NAD(P)-binding Rossmann-like Domain"/>
    <property type="match status" value="1"/>
</dbReference>
<name>A0A1X2IXE6_9FUNG</name>
<dbReference type="PANTHER" id="PTHR42748">
    <property type="entry name" value="NITROGEN METABOLITE REPRESSION PROTEIN NMRA FAMILY MEMBER"/>
    <property type="match status" value="1"/>
</dbReference>
<dbReference type="InterPro" id="IPR051164">
    <property type="entry name" value="NmrA-like_oxidored"/>
</dbReference>